<proteinExistence type="predicted"/>
<feature type="compositionally biased region" description="Basic and acidic residues" evidence="1">
    <location>
        <begin position="246"/>
        <end position="264"/>
    </location>
</feature>
<evidence type="ECO:0000313" key="3">
    <source>
        <dbReference type="Proteomes" id="UP000289152"/>
    </source>
</evidence>
<organism evidence="2 3">
    <name type="scientific">Tremella mesenterica</name>
    <name type="common">Jelly fungus</name>
    <dbReference type="NCBI Taxonomy" id="5217"/>
    <lineage>
        <taxon>Eukaryota</taxon>
        <taxon>Fungi</taxon>
        <taxon>Dikarya</taxon>
        <taxon>Basidiomycota</taxon>
        <taxon>Agaricomycotina</taxon>
        <taxon>Tremellomycetes</taxon>
        <taxon>Tremellales</taxon>
        <taxon>Tremellaceae</taxon>
        <taxon>Tremella</taxon>
    </lineage>
</organism>
<dbReference type="OrthoDB" id="432412at2759"/>
<feature type="region of interest" description="Disordered" evidence="1">
    <location>
        <begin position="204"/>
        <end position="264"/>
    </location>
</feature>
<dbReference type="VEuPathDB" id="FungiDB:TREMEDRAFT_59741"/>
<evidence type="ECO:0000256" key="1">
    <source>
        <dbReference type="SAM" id="MobiDB-lite"/>
    </source>
</evidence>
<dbReference type="STRING" id="5217.A0A4Q1BL97"/>
<sequence length="297" mass="33556">MEDVLREEIELIQSSLLPTETLTRGLDNFVVRSTTSELSIHVNLCDYPKTVNVEVKGEKDGREESEMWRGWVRERMKEWDMTQEYPLYQFCTTHFLPLLSQSSPLTSPTCHLDTSNTCTTGQTDVPNVDLTPHHSLLISHHLLSSTKRKHLISLSSQLSLVGFSKTGHPGIMYATGSKEDVTEWVREVKSWNWLALRVRVSVEPIPVSPGDSNAEQEESPQLQRDLEDEQEKLSSNNRGDAIQETQRLKGAKDGARGGKGRGEWTEVEKIGDAIEWMRVRGREKMLWDVGVGTGAVK</sequence>
<dbReference type="InterPro" id="IPR017359">
    <property type="entry name" value="Phi-like"/>
</dbReference>
<dbReference type="PANTHER" id="PTHR15955:SF8">
    <property type="entry name" value="RWD DOMAIN-CONTAINING PROTEIN 2B-RELATED"/>
    <property type="match status" value="1"/>
</dbReference>
<dbReference type="InParanoid" id="A0A4Q1BL97"/>
<accession>A0A4Q1BL97</accession>
<reference evidence="2 3" key="1">
    <citation type="submission" date="2016-06" db="EMBL/GenBank/DDBJ databases">
        <title>Evolution of pathogenesis and genome organization in the Tremellales.</title>
        <authorList>
            <person name="Cuomo C."/>
            <person name="Litvintseva A."/>
            <person name="Heitman J."/>
            <person name="Chen Y."/>
            <person name="Sun S."/>
            <person name="Springer D."/>
            <person name="Dromer F."/>
            <person name="Young S."/>
            <person name="Zeng Q."/>
            <person name="Chapman S."/>
            <person name="Gujja S."/>
            <person name="Saif S."/>
            <person name="Birren B."/>
        </authorList>
    </citation>
    <scope>NUCLEOTIDE SEQUENCE [LARGE SCALE GENOMIC DNA]</scope>
    <source>
        <strain evidence="2 3">ATCC 28783</strain>
    </source>
</reference>
<evidence type="ECO:0000313" key="2">
    <source>
        <dbReference type="EMBL" id="RXK38534.1"/>
    </source>
</evidence>
<dbReference type="EMBL" id="SDIL01000046">
    <property type="protein sequence ID" value="RXK38534.1"/>
    <property type="molecule type" value="Genomic_DNA"/>
</dbReference>
<dbReference type="PANTHER" id="PTHR15955">
    <property type="entry name" value="RWD DOMAIN CONTAINING PROTEIN 2"/>
    <property type="match status" value="1"/>
</dbReference>
<keyword evidence="3" id="KW-1185">Reference proteome</keyword>
<comment type="caution">
    <text evidence="2">The sequence shown here is derived from an EMBL/GenBank/DDBJ whole genome shotgun (WGS) entry which is preliminary data.</text>
</comment>
<protein>
    <submittedName>
        <fullName evidence="2">Uncharacterized protein</fullName>
    </submittedName>
</protein>
<name>A0A4Q1BL97_TREME</name>
<dbReference type="AlphaFoldDB" id="A0A4Q1BL97"/>
<dbReference type="Proteomes" id="UP000289152">
    <property type="component" value="Unassembled WGS sequence"/>
</dbReference>
<gene>
    <name evidence="2" type="ORF">M231_04166</name>
</gene>